<gene>
    <name evidence="1" type="ORF">QWZ15_08395</name>
</gene>
<sequence>MKKKKTAALLQRLVQNRISRQEFEELLQGLEDQETVSYLEESMKAHFDSIMDDFEKENRTNIEKKNLEKKEINNAN</sequence>
<comment type="caution">
    <text evidence="1">The sequence shown here is derived from an EMBL/GenBank/DDBJ whole genome shotgun (WGS) entry which is preliminary data.</text>
</comment>
<dbReference type="RefSeq" id="WP_163384292.1">
    <property type="nucleotide sequence ID" value="NZ_JAUFQS010000007.1"/>
</dbReference>
<dbReference type="EMBL" id="JAUFQS010000007">
    <property type="protein sequence ID" value="MDN3687846.1"/>
    <property type="molecule type" value="Genomic_DNA"/>
</dbReference>
<name>A0ABT8C694_9BACT</name>
<proteinExistence type="predicted"/>
<accession>A0ABT8C694</accession>
<keyword evidence="2" id="KW-1185">Reference proteome</keyword>
<evidence type="ECO:0000313" key="1">
    <source>
        <dbReference type="EMBL" id="MDN3687846.1"/>
    </source>
</evidence>
<reference evidence="2" key="1">
    <citation type="journal article" date="2019" name="Int. J. Syst. Evol. Microbiol.">
        <title>The Global Catalogue of Microorganisms (GCM) 10K type strain sequencing project: providing services to taxonomists for standard genome sequencing and annotation.</title>
        <authorList>
            <consortium name="The Broad Institute Genomics Platform"/>
            <consortium name="The Broad Institute Genome Sequencing Center for Infectious Disease"/>
            <person name="Wu L."/>
            <person name="Ma J."/>
        </authorList>
    </citation>
    <scope>NUCLEOTIDE SEQUENCE [LARGE SCALE GENOMIC DNA]</scope>
    <source>
        <strain evidence="2">CECT 7706</strain>
    </source>
</reference>
<evidence type="ECO:0000313" key="2">
    <source>
        <dbReference type="Proteomes" id="UP001236663"/>
    </source>
</evidence>
<protein>
    <submittedName>
        <fullName evidence="1">Uncharacterized protein</fullName>
    </submittedName>
</protein>
<organism evidence="1 2">
    <name type="scientific">Cyclobacterium jeungdonense</name>
    <dbReference type="NCBI Taxonomy" id="708087"/>
    <lineage>
        <taxon>Bacteria</taxon>
        <taxon>Pseudomonadati</taxon>
        <taxon>Bacteroidota</taxon>
        <taxon>Cytophagia</taxon>
        <taxon>Cytophagales</taxon>
        <taxon>Cyclobacteriaceae</taxon>
        <taxon>Cyclobacterium</taxon>
    </lineage>
</organism>
<dbReference type="Proteomes" id="UP001236663">
    <property type="component" value="Unassembled WGS sequence"/>
</dbReference>